<dbReference type="GO" id="GO:0005829">
    <property type="term" value="C:cytosol"/>
    <property type="evidence" value="ECO:0007669"/>
    <property type="project" value="TreeGrafter"/>
</dbReference>
<dbReference type="InterPro" id="IPR052019">
    <property type="entry name" value="F420H2_bilvrd_red/Heme_oxyg"/>
</dbReference>
<dbReference type="GO" id="GO:0070967">
    <property type="term" value="F:coenzyme F420 binding"/>
    <property type="evidence" value="ECO:0007669"/>
    <property type="project" value="TreeGrafter"/>
</dbReference>
<evidence type="ECO:0000313" key="3">
    <source>
        <dbReference type="EMBL" id="NWH05477.1"/>
    </source>
</evidence>
<dbReference type="PANTHER" id="PTHR35176">
    <property type="entry name" value="HEME OXYGENASE HI_0854-RELATED"/>
    <property type="match status" value="1"/>
</dbReference>
<evidence type="ECO:0000259" key="2">
    <source>
        <dbReference type="Pfam" id="PF01243"/>
    </source>
</evidence>
<protein>
    <submittedName>
        <fullName evidence="3">Pyridoxamine 5'-phosphate oxidase family protein</fullName>
    </submittedName>
</protein>
<keyword evidence="4" id="KW-1185">Reference proteome</keyword>
<dbReference type="EMBL" id="JACADJ010000035">
    <property type="protein sequence ID" value="NWH05477.1"/>
    <property type="molecule type" value="Genomic_DNA"/>
</dbReference>
<accession>A0A850TB71</accession>
<organism evidence="3 4">
    <name type="scientific">Desulfobacter latus</name>
    <dbReference type="NCBI Taxonomy" id="2292"/>
    <lineage>
        <taxon>Bacteria</taxon>
        <taxon>Pseudomonadati</taxon>
        <taxon>Thermodesulfobacteriota</taxon>
        <taxon>Desulfobacteria</taxon>
        <taxon>Desulfobacterales</taxon>
        <taxon>Desulfobacteraceae</taxon>
        <taxon>Desulfobacter</taxon>
    </lineage>
</organism>
<dbReference type="SUPFAM" id="SSF50475">
    <property type="entry name" value="FMN-binding split barrel"/>
    <property type="match status" value="1"/>
</dbReference>
<dbReference type="InterPro" id="IPR011576">
    <property type="entry name" value="Pyridox_Oxase_N"/>
</dbReference>
<reference evidence="3 4" key="1">
    <citation type="submission" date="2020-06" db="EMBL/GenBank/DDBJ databases">
        <title>High-quality draft genome of sulfate reducer Desulfobacter latus type strain AcrS2 isolated from marine sediment.</title>
        <authorList>
            <person name="Hoppe M."/>
            <person name="Larsen C.K."/>
            <person name="Marshall I.P.G."/>
            <person name="Schramm A."/>
            <person name="Marietou A.G."/>
        </authorList>
    </citation>
    <scope>NUCLEOTIDE SEQUENCE [LARGE SCALE GENOMIC DNA]</scope>
    <source>
        <strain evidence="3 4">AcRS2</strain>
    </source>
</reference>
<dbReference type="Pfam" id="PF01243">
    <property type="entry name" value="PNPOx_N"/>
    <property type="match status" value="1"/>
</dbReference>
<evidence type="ECO:0000313" key="4">
    <source>
        <dbReference type="Proteomes" id="UP000553343"/>
    </source>
</evidence>
<dbReference type="GO" id="GO:0016627">
    <property type="term" value="F:oxidoreductase activity, acting on the CH-CH group of donors"/>
    <property type="evidence" value="ECO:0007669"/>
    <property type="project" value="TreeGrafter"/>
</dbReference>
<gene>
    <name evidence="3" type="ORF">HXW94_10835</name>
</gene>
<evidence type="ECO:0000256" key="1">
    <source>
        <dbReference type="ARBA" id="ARBA00023002"/>
    </source>
</evidence>
<feature type="domain" description="Pyridoxamine 5'-phosphate oxidase N-terminal" evidence="2">
    <location>
        <begin position="11"/>
        <end position="137"/>
    </location>
</feature>
<dbReference type="AlphaFoldDB" id="A0A850TB71"/>
<proteinExistence type="predicted"/>
<sequence length="150" mass="17073">MSDNRKQTLNNIADLFESQNFAVLSTQQDNQPYSSLVAFAVPPDLKFFYFLTPNTTRKYQNLKANPKVSILVNNIRNNAEDIYNAVSVTGTGVAEVIDKAIEQKALDLFLGKHPNLKKFSQAPTTAFIRIAMHRYFMVNRFQNVVEIKVK</sequence>
<comment type="caution">
    <text evidence="3">The sequence shown here is derived from an EMBL/GenBank/DDBJ whole genome shotgun (WGS) entry which is preliminary data.</text>
</comment>
<dbReference type="RefSeq" id="WP_178366931.1">
    <property type="nucleotide sequence ID" value="NZ_JACADJ010000035.1"/>
</dbReference>
<name>A0A850TB71_9BACT</name>
<dbReference type="Proteomes" id="UP000553343">
    <property type="component" value="Unassembled WGS sequence"/>
</dbReference>
<dbReference type="PANTHER" id="PTHR35176:SF6">
    <property type="entry name" value="HEME OXYGENASE HI_0854-RELATED"/>
    <property type="match status" value="1"/>
</dbReference>
<keyword evidence="1" id="KW-0560">Oxidoreductase</keyword>
<dbReference type="Gene3D" id="2.30.110.10">
    <property type="entry name" value="Electron Transport, Fmn-binding Protein, Chain A"/>
    <property type="match status" value="1"/>
</dbReference>
<dbReference type="InterPro" id="IPR012349">
    <property type="entry name" value="Split_barrel_FMN-bd"/>
</dbReference>